<keyword evidence="3" id="KW-1003">Cell membrane</keyword>
<dbReference type="GO" id="GO:0005886">
    <property type="term" value="C:plasma membrane"/>
    <property type="evidence" value="ECO:0007669"/>
    <property type="project" value="UniProtKB-SubCell"/>
</dbReference>
<name>A0A8J2PA76_9HEXA</name>
<reference evidence="8" key="1">
    <citation type="submission" date="2021-06" db="EMBL/GenBank/DDBJ databases">
        <authorList>
            <person name="Hodson N. C."/>
            <person name="Mongue J. A."/>
            <person name="Jaron S. K."/>
        </authorList>
    </citation>
    <scope>NUCLEOTIDE SEQUENCE</scope>
</reference>
<sequence>DCDPLQKKVVTNSDQLLPLLAMQTSKGVKGLAGLFVAGLTSASLSYVSSALSGLAAVLTYEYIRKALPKLSDERLAQLSKVVTVASGILGFGLVFVVEKMGNILPVTASLIGAIAGPSLGIFTLGMLFPWANAMGALTGIVTVTVLMMSYAIGNFVANNENLLPDQRLSLSWELEKRRVLATGSAVIHFIPLASNDWSSFDSCAWPALQFYFLTI</sequence>
<dbReference type="PROSITE" id="PS50283">
    <property type="entry name" value="NA_SOLUT_SYMP_3"/>
    <property type="match status" value="1"/>
</dbReference>
<dbReference type="AlphaFoldDB" id="A0A8J2PA76"/>
<keyword evidence="7" id="KW-1133">Transmembrane helix</keyword>
<accession>A0A8J2PA76</accession>
<dbReference type="PANTHER" id="PTHR42985:SF39">
    <property type="entry name" value="GH10366P"/>
    <property type="match status" value="1"/>
</dbReference>
<evidence type="ECO:0000256" key="2">
    <source>
        <dbReference type="ARBA" id="ARBA00022448"/>
    </source>
</evidence>
<evidence type="ECO:0000256" key="4">
    <source>
        <dbReference type="ARBA" id="ARBA00023053"/>
    </source>
</evidence>
<comment type="subcellular location">
    <subcellularLocation>
        <location evidence="1">Cell membrane</location>
        <topology evidence="1">Multi-pass membrane protein</topology>
    </subcellularLocation>
</comment>
<keyword evidence="9" id="KW-1185">Reference proteome</keyword>
<dbReference type="InterPro" id="IPR051163">
    <property type="entry name" value="Sodium:Solute_Symporter_SSF"/>
</dbReference>
<keyword evidence="2" id="KW-0813">Transport</keyword>
<dbReference type="GO" id="GO:0015293">
    <property type="term" value="F:symporter activity"/>
    <property type="evidence" value="ECO:0007669"/>
    <property type="project" value="TreeGrafter"/>
</dbReference>
<evidence type="ECO:0000256" key="7">
    <source>
        <dbReference type="SAM" id="Phobius"/>
    </source>
</evidence>
<feature type="transmembrane region" description="Helical" evidence="7">
    <location>
        <begin position="109"/>
        <end position="130"/>
    </location>
</feature>
<feature type="non-terminal residue" evidence="8">
    <location>
        <position position="1"/>
    </location>
</feature>
<protein>
    <submittedName>
        <fullName evidence="8">Uncharacterized protein</fullName>
    </submittedName>
</protein>
<keyword evidence="4" id="KW-0915">Sodium</keyword>
<comment type="caution">
    <text evidence="8">The sequence shown here is derived from an EMBL/GenBank/DDBJ whole genome shotgun (WGS) entry which is preliminary data.</text>
</comment>
<feature type="transmembrane region" description="Helical" evidence="7">
    <location>
        <begin position="78"/>
        <end position="97"/>
    </location>
</feature>
<evidence type="ECO:0000313" key="9">
    <source>
        <dbReference type="Proteomes" id="UP000708208"/>
    </source>
</evidence>
<dbReference type="InterPro" id="IPR001734">
    <property type="entry name" value="Na/solute_symporter"/>
</dbReference>
<evidence type="ECO:0000256" key="5">
    <source>
        <dbReference type="ARBA" id="ARBA00023065"/>
    </source>
</evidence>
<keyword evidence="7" id="KW-0472">Membrane</keyword>
<keyword evidence="7" id="KW-0812">Transmembrane</keyword>
<feature type="transmembrane region" description="Helical" evidence="7">
    <location>
        <begin position="136"/>
        <end position="157"/>
    </location>
</feature>
<keyword evidence="6" id="KW-0739">Sodium transport</keyword>
<proteinExistence type="predicted"/>
<evidence type="ECO:0000256" key="1">
    <source>
        <dbReference type="ARBA" id="ARBA00004651"/>
    </source>
</evidence>
<dbReference type="PANTHER" id="PTHR42985">
    <property type="entry name" value="SODIUM-COUPLED MONOCARBOXYLATE TRANSPORTER"/>
    <property type="match status" value="1"/>
</dbReference>
<evidence type="ECO:0000256" key="6">
    <source>
        <dbReference type="ARBA" id="ARBA00023201"/>
    </source>
</evidence>
<evidence type="ECO:0000313" key="8">
    <source>
        <dbReference type="EMBL" id="CAG7787092.1"/>
    </source>
</evidence>
<feature type="transmembrane region" description="Helical" evidence="7">
    <location>
        <begin position="31"/>
        <end position="58"/>
    </location>
</feature>
<dbReference type="EMBL" id="CAJVCH010331482">
    <property type="protein sequence ID" value="CAG7787092.1"/>
    <property type="molecule type" value="Genomic_DNA"/>
</dbReference>
<dbReference type="GO" id="GO:0006814">
    <property type="term" value="P:sodium ion transport"/>
    <property type="evidence" value="ECO:0007669"/>
    <property type="project" value="UniProtKB-KW"/>
</dbReference>
<dbReference type="Proteomes" id="UP000708208">
    <property type="component" value="Unassembled WGS sequence"/>
</dbReference>
<gene>
    <name evidence="8" type="ORF">AFUS01_LOCUS25612</name>
</gene>
<evidence type="ECO:0000256" key="3">
    <source>
        <dbReference type="ARBA" id="ARBA00022475"/>
    </source>
</evidence>
<dbReference type="OrthoDB" id="6132759at2759"/>
<keyword evidence="5" id="KW-0406">Ion transport</keyword>
<organism evidence="8 9">
    <name type="scientific">Allacma fusca</name>
    <dbReference type="NCBI Taxonomy" id="39272"/>
    <lineage>
        <taxon>Eukaryota</taxon>
        <taxon>Metazoa</taxon>
        <taxon>Ecdysozoa</taxon>
        <taxon>Arthropoda</taxon>
        <taxon>Hexapoda</taxon>
        <taxon>Collembola</taxon>
        <taxon>Symphypleona</taxon>
        <taxon>Sminthuridae</taxon>
        <taxon>Allacma</taxon>
    </lineage>
</organism>